<comment type="caution">
    <text evidence="1">The sequence shown here is derived from an EMBL/GenBank/DDBJ whole genome shotgun (WGS) entry which is preliminary data.</text>
</comment>
<sequence length="98" mass="11272">MPYPERLKPKAKDQQLTYFMKTLSKVQINLPLIDAIKNIPSYAKFFKDVCTKKKKLVDFEKVILTKQCSAVLLHELPPKKKDPKSFTISCTIGNCKLN</sequence>
<dbReference type="Proteomes" id="UP000315295">
    <property type="component" value="Unassembled WGS sequence"/>
</dbReference>
<proteinExistence type="predicted"/>
<dbReference type="EMBL" id="VIEB01000543">
    <property type="protein sequence ID" value="TQD87256.1"/>
    <property type="molecule type" value="Genomic_DNA"/>
</dbReference>
<protein>
    <submittedName>
        <fullName evidence="1">Uncharacterized protein</fullName>
    </submittedName>
</protein>
<keyword evidence="2" id="KW-1185">Reference proteome</keyword>
<evidence type="ECO:0000313" key="1">
    <source>
        <dbReference type="EMBL" id="TQD87256.1"/>
    </source>
</evidence>
<name>A0A540LL96_MALBA</name>
<accession>A0A540LL96</accession>
<dbReference type="AlphaFoldDB" id="A0A540LL96"/>
<evidence type="ECO:0000313" key="2">
    <source>
        <dbReference type="Proteomes" id="UP000315295"/>
    </source>
</evidence>
<organism evidence="1 2">
    <name type="scientific">Malus baccata</name>
    <name type="common">Siberian crab apple</name>
    <name type="synonym">Pyrus baccata</name>
    <dbReference type="NCBI Taxonomy" id="106549"/>
    <lineage>
        <taxon>Eukaryota</taxon>
        <taxon>Viridiplantae</taxon>
        <taxon>Streptophyta</taxon>
        <taxon>Embryophyta</taxon>
        <taxon>Tracheophyta</taxon>
        <taxon>Spermatophyta</taxon>
        <taxon>Magnoliopsida</taxon>
        <taxon>eudicotyledons</taxon>
        <taxon>Gunneridae</taxon>
        <taxon>Pentapetalae</taxon>
        <taxon>rosids</taxon>
        <taxon>fabids</taxon>
        <taxon>Rosales</taxon>
        <taxon>Rosaceae</taxon>
        <taxon>Amygdaloideae</taxon>
        <taxon>Maleae</taxon>
        <taxon>Malus</taxon>
    </lineage>
</organism>
<gene>
    <name evidence="1" type="ORF">C1H46_027180</name>
</gene>
<reference evidence="1 2" key="1">
    <citation type="journal article" date="2019" name="G3 (Bethesda)">
        <title>Sequencing of a Wild Apple (Malus baccata) Genome Unravels the Differences Between Cultivated and Wild Apple Species Regarding Disease Resistance and Cold Tolerance.</title>
        <authorList>
            <person name="Chen X."/>
        </authorList>
    </citation>
    <scope>NUCLEOTIDE SEQUENCE [LARGE SCALE GENOMIC DNA]</scope>
    <source>
        <strain evidence="2">cv. Shandingzi</strain>
        <tissue evidence="1">Leaves</tissue>
    </source>
</reference>